<dbReference type="InterPro" id="IPR050792">
    <property type="entry name" value="ADP-ribosylglycohydrolase"/>
</dbReference>
<dbReference type="STRING" id="137733.SAMN05421767_10711"/>
<dbReference type="PANTHER" id="PTHR16222">
    <property type="entry name" value="ADP-RIBOSYLGLYCOHYDROLASE"/>
    <property type="match status" value="1"/>
</dbReference>
<dbReference type="PANTHER" id="PTHR16222:SF12">
    <property type="entry name" value="ADP-RIBOSYLGLYCOHYDROLASE-RELATED"/>
    <property type="match status" value="1"/>
</dbReference>
<sequence length="263" mass="29166">MLGAIIGDIAGSIYEFDPIKTKNFELMADKCFVTDDTIMTLAVAQAILTMNDTQDDLSQKAIEWMQYLGRKYPDCGYGDYFKQWLKDTNPIPYNSFGNGSAMRVSPCALAADSLEEALDLAEKVTIITHNHPEGLIGAKATVAAIYLAKSGKSLNEIQAYIHENYYRMDFTIDAIREDYHFSEICQETVPQALMCVFESVDFCDAIRNAVSLGGDSDTLAAIAGGFAQAYYGVPKDLGERAKEFLDDSQLEILNAFEATYQNR</sequence>
<keyword evidence="1" id="KW-0479">Metal-binding</keyword>
<protein>
    <submittedName>
        <fullName evidence="2">Type I restriction enzyme M protein</fullName>
    </submittedName>
</protein>
<feature type="binding site" evidence="1">
    <location>
        <position position="36"/>
    </location>
    <ligand>
        <name>Mg(2+)</name>
        <dbReference type="ChEBI" id="CHEBI:18420"/>
        <label>1</label>
    </ligand>
</feature>
<feature type="binding site" evidence="1">
    <location>
        <position position="35"/>
    </location>
    <ligand>
        <name>Mg(2+)</name>
        <dbReference type="ChEBI" id="CHEBI:18420"/>
        <label>1</label>
    </ligand>
</feature>
<evidence type="ECO:0000313" key="3">
    <source>
        <dbReference type="Proteomes" id="UP000198556"/>
    </source>
</evidence>
<evidence type="ECO:0000256" key="1">
    <source>
        <dbReference type="PIRSR" id="PIRSR605502-1"/>
    </source>
</evidence>
<dbReference type="RefSeq" id="WP_089746139.1">
    <property type="nucleotide sequence ID" value="NZ_FOGF01000007.1"/>
</dbReference>
<keyword evidence="1" id="KW-0460">Magnesium</keyword>
<dbReference type="Pfam" id="PF03747">
    <property type="entry name" value="ADP_ribosyl_GH"/>
    <property type="match status" value="1"/>
</dbReference>
<dbReference type="OrthoDB" id="9814572at2"/>
<dbReference type="EMBL" id="FOGF01000007">
    <property type="protein sequence ID" value="SEQ79301.1"/>
    <property type="molecule type" value="Genomic_DNA"/>
</dbReference>
<feature type="binding site" evidence="1">
    <location>
        <position position="218"/>
    </location>
    <ligand>
        <name>Mg(2+)</name>
        <dbReference type="ChEBI" id="CHEBI:18420"/>
        <label>1</label>
    </ligand>
</feature>
<dbReference type="InterPro" id="IPR036705">
    <property type="entry name" value="Ribosyl_crysJ1_sf"/>
</dbReference>
<comment type="cofactor">
    <cofactor evidence="1">
        <name>Mg(2+)</name>
        <dbReference type="ChEBI" id="CHEBI:18420"/>
    </cofactor>
    <text evidence="1">Binds 2 magnesium ions per subunit.</text>
</comment>
<dbReference type="SUPFAM" id="SSF101478">
    <property type="entry name" value="ADP-ribosylglycohydrolase"/>
    <property type="match status" value="1"/>
</dbReference>
<dbReference type="GO" id="GO:0046872">
    <property type="term" value="F:metal ion binding"/>
    <property type="evidence" value="ECO:0007669"/>
    <property type="project" value="UniProtKB-KW"/>
</dbReference>
<feature type="binding site" evidence="1">
    <location>
        <position position="215"/>
    </location>
    <ligand>
        <name>Mg(2+)</name>
        <dbReference type="ChEBI" id="CHEBI:18420"/>
        <label>1</label>
    </ligand>
</feature>
<dbReference type="Proteomes" id="UP000198556">
    <property type="component" value="Unassembled WGS sequence"/>
</dbReference>
<evidence type="ECO:0000313" key="2">
    <source>
        <dbReference type="EMBL" id="SEQ79301.1"/>
    </source>
</evidence>
<gene>
    <name evidence="2" type="ORF">SAMN05421767_10711</name>
</gene>
<feature type="binding site" evidence="1">
    <location>
        <position position="217"/>
    </location>
    <ligand>
        <name>Mg(2+)</name>
        <dbReference type="ChEBI" id="CHEBI:18420"/>
        <label>1</label>
    </ligand>
</feature>
<dbReference type="AlphaFoldDB" id="A0A1H9IWX5"/>
<organism evidence="2 3">
    <name type="scientific">Granulicatella balaenopterae</name>
    <dbReference type="NCBI Taxonomy" id="137733"/>
    <lineage>
        <taxon>Bacteria</taxon>
        <taxon>Bacillati</taxon>
        <taxon>Bacillota</taxon>
        <taxon>Bacilli</taxon>
        <taxon>Lactobacillales</taxon>
        <taxon>Carnobacteriaceae</taxon>
        <taxon>Granulicatella</taxon>
    </lineage>
</organism>
<keyword evidence="3" id="KW-1185">Reference proteome</keyword>
<reference evidence="2 3" key="1">
    <citation type="submission" date="2016-10" db="EMBL/GenBank/DDBJ databases">
        <authorList>
            <person name="de Groot N.N."/>
        </authorList>
    </citation>
    <scope>NUCLEOTIDE SEQUENCE [LARGE SCALE GENOMIC DNA]</scope>
    <source>
        <strain evidence="2 3">DSM 15827</strain>
    </source>
</reference>
<feature type="binding site" evidence="1">
    <location>
        <position position="34"/>
    </location>
    <ligand>
        <name>Mg(2+)</name>
        <dbReference type="ChEBI" id="CHEBI:18420"/>
        <label>1</label>
    </ligand>
</feature>
<proteinExistence type="predicted"/>
<accession>A0A1H9IWX5</accession>
<name>A0A1H9IWX5_9LACT</name>
<dbReference type="InterPro" id="IPR005502">
    <property type="entry name" value="Ribosyl_crysJ1"/>
</dbReference>
<dbReference type="Gene3D" id="1.10.4080.10">
    <property type="entry name" value="ADP-ribosylation/Crystallin J1"/>
    <property type="match status" value="1"/>
</dbReference>